<comment type="similarity">
    <text evidence="1">Belongs to the SMP-30/CGR1 family.</text>
</comment>
<dbReference type="PRINTS" id="PR01790">
    <property type="entry name" value="SMP30FAMILY"/>
</dbReference>
<dbReference type="PANTHER" id="PTHR10907">
    <property type="entry name" value="REGUCALCIN"/>
    <property type="match status" value="1"/>
</dbReference>
<evidence type="ECO:0000256" key="1">
    <source>
        <dbReference type="ARBA" id="ARBA00008853"/>
    </source>
</evidence>
<sequence length="301" mass="33215">MQEQQHAALMLASETPALLGESPLWHPVAQQLFYVDIPGRALHCLSTRGATRQWALSDEPGCVAAVADGSVLLAQRNGLWRLDPLTDEYHQLTPPPYDAARQRFNDGKPDPRGRLWVGTLDDARRPEAALYCWSDGQFQRRAEGITTSNGLAWCPQGQLMYWADTKAHTIYRMSFDLETGALGEREVWARFAPRAEGQPLESYGGRPDGAAVDEEGCYWAAMYEGQQVLRLSPQGEVVQQVSLPVRCPTMVAFGGADLRTLYITTARDKRPADELAQQPWAGHVLSMRVSVPGLAASLVAL</sequence>
<feature type="domain" description="SMP-30/Gluconolactonase/LRE-like region" evidence="2">
    <location>
        <begin position="19"/>
        <end position="267"/>
    </location>
</feature>
<comment type="caution">
    <text evidence="3">The sequence shown here is derived from an EMBL/GenBank/DDBJ whole genome shotgun (WGS) entry which is preliminary data.</text>
</comment>
<protein>
    <submittedName>
        <fullName evidence="3">SMP-30/gluconolactonase/LRE family protein</fullName>
        <ecNumber evidence="3">3.1.1.99</ecNumber>
    </submittedName>
</protein>
<dbReference type="RefSeq" id="WP_394457774.1">
    <property type="nucleotide sequence ID" value="NZ_JBIGHZ010000001.1"/>
</dbReference>
<reference evidence="3 4" key="1">
    <citation type="submission" date="2024-08" db="EMBL/GenBank/DDBJ databases">
        <authorList>
            <person name="Lu H."/>
        </authorList>
    </citation>
    <scope>NUCLEOTIDE SEQUENCE [LARGE SCALE GENOMIC DNA]</scope>
    <source>
        <strain evidence="3 4">BYS180W</strain>
    </source>
</reference>
<accession>A0ABW7FQZ3</accession>
<keyword evidence="4" id="KW-1185">Reference proteome</keyword>
<name>A0ABW7FQZ3_9BURK</name>
<dbReference type="EC" id="3.1.1.99" evidence="3"/>
<dbReference type="PANTHER" id="PTHR10907:SF47">
    <property type="entry name" value="REGUCALCIN"/>
    <property type="match status" value="1"/>
</dbReference>
<dbReference type="Pfam" id="PF08450">
    <property type="entry name" value="SGL"/>
    <property type="match status" value="1"/>
</dbReference>
<dbReference type="InterPro" id="IPR005511">
    <property type="entry name" value="SMP-30"/>
</dbReference>
<proteinExistence type="inferred from homology"/>
<dbReference type="GO" id="GO:0016787">
    <property type="term" value="F:hydrolase activity"/>
    <property type="evidence" value="ECO:0007669"/>
    <property type="project" value="UniProtKB-KW"/>
</dbReference>
<dbReference type="InterPro" id="IPR011042">
    <property type="entry name" value="6-blade_b-propeller_TolB-like"/>
</dbReference>
<dbReference type="InterPro" id="IPR013658">
    <property type="entry name" value="SGL"/>
</dbReference>
<dbReference type="Proteomes" id="UP001606099">
    <property type="component" value="Unassembled WGS sequence"/>
</dbReference>
<dbReference type="Gene3D" id="2.120.10.30">
    <property type="entry name" value="TolB, C-terminal domain"/>
    <property type="match status" value="1"/>
</dbReference>
<evidence type="ECO:0000313" key="4">
    <source>
        <dbReference type="Proteomes" id="UP001606099"/>
    </source>
</evidence>
<evidence type="ECO:0000313" key="3">
    <source>
        <dbReference type="EMBL" id="MFG6446698.1"/>
    </source>
</evidence>
<dbReference type="SUPFAM" id="SSF63829">
    <property type="entry name" value="Calcium-dependent phosphotriesterase"/>
    <property type="match status" value="1"/>
</dbReference>
<evidence type="ECO:0000259" key="2">
    <source>
        <dbReference type="Pfam" id="PF08450"/>
    </source>
</evidence>
<keyword evidence="3" id="KW-0378">Hydrolase</keyword>
<organism evidence="3 4">
    <name type="scientific">Roseateles rivi</name>
    <dbReference type="NCBI Taxonomy" id="3299028"/>
    <lineage>
        <taxon>Bacteria</taxon>
        <taxon>Pseudomonadati</taxon>
        <taxon>Pseudomonadota</taxon>
        <taxon>Betaproteobacteria</taxon>
        <taxon>Burkholderiales</taxon>
        <taxon>Sphaerotilaceae</taxon>
        <taxon>Roseateles</taxon>
    </lineage>
</organism>
<gene>
    <name evidence="3" type="ORF">ACG0Z6_00425</name>
</gene>
<dbReference type="EMBL" id="JBIGHZ010000001">
    <property type="protein sequence ID" value="MFG6446698.1"/>
    <property type="molecule type" value="Genomic_DNA"/>
</dbReference>